<dbReference type="InterPro" id="IPR015797">
    <property type="entry name" value="NUDIX_hydrolase-like_dom_sf"/>
</dbReference>
<dbReference type="AlphaFoldDB" id="A0AAV9G415"/>
<gene>
    <name evidence="1" type="ORF">QBC34DRAFT_432002</name>
</gene>
<reference evidence="1" key="2">
    <citation type="submission" date="2023-05" db="EMBL/GenBank/DDBJ databases">
        <authorList>
            <consortium name="Lawrence Berkeley National Laboratory"/>
            <person name="Steindorff A."/>
            <person name="Hensen N."/>
            <person name="Bonometti L."/>
            <person name="Westerberg I."/>
            <person name="Brannstrom I.O."/>
            <person name="Guillou S."/>
            <person name="Cros-Aarteil S."/>
            <person name="Calhoun S."/>
            <person name="Haridas S."/>
            <person name="Kuo A."/>
            <person name="Mondo S."/>
            <person name="Pangilinan J."/>
            <person name="Riley R."/>
            <person name="Labutti K."/>
            <person name="Andreopoulos B."/>
            <person name="Lipzen A."/>
            <person name="Chen C."/>
            <person name="Yanf M."/>
            <person name="Daum C."/>
            <person name="Ng V."/>
            <person name="Clum A."/>
            <person name="Ohm R."/>
            <person name="Martin F."/>
            <person name="Silar P."/>
            <person name="Natvig D."/>
            <person name="Lalanne C."/>
            <person name="Gautier V."/>
            <person name="Ament-Velasquez S.L."/>
            <person name="Kruys A."/>
            <person name="Hutchinson M.I."/>
            <person name="Powell A.J."/>
            <person name="Barry K."/>
            <person name="Miller A.N."/>
            <person name="Grigoriev I.V."/>
            <person name="Debuchy R."/>
            <person name="Gladieux P."/>
            <person name="Thoren M.H."/>
            <person name="Johannesson H."/>
        </authorList>
    </citation>
    <scope>NUCLEOTIDE SEQUENCE</scope>
    <source>
        <strain evidence="1">PSN243</strain>
    </source>
</reference>
<reference evidence="1" key="1">
    <citation type="journal article" date="2023" name="Mol. Phylogenet. Evol.">
        <title>Genome-scale phylogeny and comparative genomics of the fungal order Sordariales.</title>
        <authorList>
            <person name="Hensen N."/>
            <person name="Bonometti L."/>
            <person name="Westerberg I."/>
            <person name="Brannstrom I.O."/>
            <person name="Guillou S."/>
            <person name="Cros-Aarteil S."/>
            <person name="Calhoun S."/>
            <person name="Haridas S."/>
            <person name="Kuo A."/>
            <person name="Mondo S."/>
            <person name="Pangilinan J."/>
            <person name="Riley R."/>
            <person name="LaButti K."/>
            <person name="Andreopoulos B."/>
            <person name="Lipzen A."/>
            <person name="Chen C."/>
            <person name="Yan M."/>
            <person name="Daum C."/>
            <person name="Ng V."/>
            <person name="Clum A."/>
            <person name="Steindorff A."/>
            <person name="Ohm R.A."/>
            <person name="Martin F."/>
            <person name="Silar P."/>
            <person name="Natvig D.O."/>
            <person name="Lalanne C."/>
            <person name="Gautier V."/>
            <person name="Ament-Velasquez S.L."/>
            <person name="Kruys A."/>
            <person name="Hutchinson M.I."/>
            <person name="Powell A.J."/>
            <person name="Barry K."/>
            <person name="Miller A.N."/>
            <person name="Grigoriev I.V."/>
            <person name="Debuchy R."/>
            <person name="Gladieux P."/>
            <person name="Hiltunen Thoren M."/>
            <person name="Johannesson H."/>
        </authorList>
    </citation>
    <scope>NUCLEOTIDE SEQUENCE</scope>
    <source>
        <strain evidence="1">PSN243</strain>
    </source>
</reference>
<evidence type="ECO:0000313" key="2">
    <source>
        <dbReference type="Proteomes" id="UP001321760"/>
    </source>
</evidence>
<proteinExistence type="predicted"/>
<dbReference type="SUPFAM" id="SSF55811">
    <property type="entry name" value="Nudix"/>
    <property type="match status" value="1"/>
</dbReference>
<evidence type="ECO:0000313" key="1">
    <source>
        <dbReference type="EMBL" id="KAK4441980.1"/>
    </source>
</evidence>
<organism evidence="1 2">
    <name type="scientific">Podospora aff. communis PSN243</name>
    <dbReference type="NCBI Taxonomy" id="3040156"/>
    <lineage>
        <taxon>Eukaryota</taxon>
        <taxon>Fungi</taxon>
        <taxon>Dikarya</taxon>
        <taxon>Ascomycota</taxon>
        <taxon>Pezizomycotina</taxon>
        <taxon>Sordariomycetes</taxon>
        <taxon>Sordariomycetidae</taxon>
        <taxon>Sordariales</taxon>
        <taxon>Podosporaceae</taxon>
        <taxon>Podospora</taxon>
    </lineage>
</organism>
<dbReference type="Proteomes" id="UP001321760">
    <property type="component" value="Unassembled WGS sequence"/>
</dbReference>
<dbReference type="EMBL" id="MU866041">
    <property type="protein sequence ID" value="KAK4441980.1"/>
    <property type="molecule type" value="Genomic_DNA"/>
</dbReference>
<accession>A0AAV9G415</accession>
<sequence length="115" mass="12992">MSSMLTGAESMPIGARSFAVSLTAWTNTPDGRKCWVQRRGWNKTLLPGMLDSAVSGRLQPDELPYEGMYVYEMELDQEHVLSCDTDDVAEFLLMSIEEVRDAIDRDEFIAITRLV</sequence>
<dbReference type="Gene3D" id="3.90.79.10">
    <property type="entry name" value="Nucleoside Triphosphate Pyrophosphohydrolase"/>
    <property type="match status" value="2"/>
</dbReference>
<comment type="caution">
    <text evidence="1">The sequence shown here is derived from an EMBL/GenBank/DDBJ whole genome shotgun (WGS) entry which is preliminary data.</text>
</comment>
<keyword evidence="2" id="KW-1185">Reference proteome</keyword>
<protein>
    <submittedName>
        <fullName evidence="1">Uncharacterized protein</fullName>
    </submittedName>
</protein>
<name>A0AAV9G415_9PEZI</name>